<dbReference type="GO" id="GO:0005634">
    <property type="term" value="C:nucleus"/>
    <property type="evidence" value="ECO:0007669"/>
    <property type="project" value="InterPro"/>
</dbReference>
<protein>
    <recommendedName>
        <fullName evidence="13">SET domain-containing protein</fullName>
    </recommendedName>
</protein>
<evidence type="ECO:0000313" key="12">
    <source>
        <dbReference type="Proteomes" id="UP000297299"/>
    </source>
</evidence>
<dbReference type="InterPro" id="IPR003616">
    <property type="entry name" value="Post-SET_dom"/>
</dbReference>
<dbReference type="GO" id="GO:0042054">
    <property type="term" value="F:histone methyltransferase activity"/>
    <property type="evidence" value="ECO:0007669"/>
    <property type="project" value="InterPro"/>
</dbReference>
<evidence type="ECO:0000313" key="11">
    <source>
        <dbReference type="EMBL" id="TEY49966.1"/>
    </source>
</evidence>
<reference evidence="11 12" key="1">
    <citation type="submission" date="2017-11" db="EMBL/GenBank/DDBJ databases">
        <title>Comparative genomics of Botrytis spp.</title>
        <authorList>
            <person name="Valero-Jimenez C.A."/>
            <person name="Tapia P."/>
            <person name="Veloso J."/>
            <person name="Silva-Moreno E."/>
            <person name="Staats M."/>
            <person name="Valdes J.H."/>
            <person name="Van Kan J.A.L."/>
        </authorList>
    </citation>
    <scope>NUCLEOTIDE SEQUENCE [LARGE SCALE GENOMIC DNA]</scope>
    <source>
        <strain evidence="11 12">MUCL2830</strain>
    </source>
</reference>
<dbReference type="PROSITE" id="PS50868">
    <property type="entry name" value="POST_SET"/>
    <property type="match status" value="1"/>
</dbReference>
<feature type="domain" description="Pre-SET" evidence="9">
    <location>
        <begin position="111"/>
        <end position="184"/>
    </location>
</feature>
<dbReference type="GO" id="GO:0008270">
    <property type="term" value="F:zinc ion binding"/>
    <property type="evidence" value="ECO:0007669"/>
    <property type="project" value="InterPro"/>
</dbReference>
<feature type="domain" description="Post-SET" evidence="10">
    <location>
        <begin position="331"/>
        <end position="347"/>
    </location>
</feature>
<gene>
    <name evidence="11" type="ORF">BOTCAL_0280g00100</name>
</gene>
<dbReference type="InterPro" id="IPR001214">
    <property type="entry name" value="SET_dom"/>
</dbReference>
<name>A0A4Y8CV95_9HELO</name>
<dbReference type="SMART" id="SM00317">
    <property type="entry name" value="SET"/>
    <property type="match status" value="1"/>
</dbReference>
<sequence>MNKLNEPNKSSFHSDLKKLKEGKKLKEAARMLNAYSTNIMAPTYRDHYFGHEIPSLKDCHWCQIRSFSNANEYPISIVCKDESLTLPSDFTFIEKSILREGVSRADPEFRVGCECSRNCHGMTCHCLQDSEVDLPDHNVYAYQAGGNSEGCLKEQLLDSKAPIYECHEACACDETCDNRIVARGRRVPLQVFRTENRGWGVRSKVPIKAGAFIDCYIGEIITAQEAERRRDNAIISRRKDLYLFNIDKFTDPDSLDETLRGDPYVIDGEFYAGPSRFFNHSCEANMRIFARVGDYSEKNLHDLAFFAIEDIRPMTELTFDYVDGKDDGEQGSEKCLCGAQSCRGWLW</sequence>
<feature type="domain" description="SET" evidence="8">
    <location>
        <begin position="187"/>
        <end position="322"/>
    </location>
</feature>
<dbReference type="Pfam" id="PF05033">
    <property type="entry name" value="Pre-SET"/>
    <property type="match status" value="1"/>
</dbReference>
<evidence type="ECO:0000259" key="8">
    <source>
        <dbReference type="PROSITE" id="PS50280"/>
    </source>
</evidence>
<keyword evidence="4" id="KW-0808">Transferase</keyword>
<dbReference type="STRING" id="38488.A0A4Y8CV95"/>
<dbReference type="SMART" id="SM00468">
    <property type="entry name" value="PreSET"/>
    <property type="match status" value="1"/>
</dbReference>
<evidence type="ECO:0000259" key="9">
    <source>
        <dbReference type="PROSITE" id="PS50867"/>
    </source>
</evidence>
<dbReference type="CDD" id="cd19473">
    <property type="entry name" value="SET_SUV39H_DIM5-like"/>
    <property type="match status" value="1"/>
</dbReference>
<dbReference type="PROSITE" id="PS50280">
    <property type="entry name" value="SET"/>
    <property type="match status" value="1"/>
</dbReference>
<evidence type="ECO:0000256" key="2">
    <source>
        <dbReference type="ARBA" id="ARBA00022454"/>
    </source>
</evidence>
<dbReference type="PROSITE" id="PS50867">
    <property type="entry name" value="PRE_SET"/>
    <property type="match status" value="1"/>
</dbReference>
<dbReference type="Proteomes" id="UP000297299">
    <property type="component" value="Unassembled WGS sequence"/>
</dbReference>
<dbReference type="OrthoDB" id="308383at2759"/>
<organism evidence="11 12">
    <name type="scientific">Botryotinia calthae</name>
    <dbReference type="NCBI Taxonomy" id="38488"/>
    <lineage>
        <taxon>Eukaryota</taxon>
        <taxon>Fungi</taxon>
        <taxon>Dikarya</taxon>
        <taxon>Ascomycota</taxon>
        <taxon>Pezizomycotina</taxon>
        <taxon>Leotiomycetes</taxon>
        <taxon>Helotiales</taxon>
        <taxon>Sclerotiniaceae</taxon>
        <taxon>Botryotinia</taxon>
    </lineage>
</organism>
<dbReference type="GO" id="GO:0032259">
    <property type="term" value="P:methylation"/>
    <property type="evidence" value="ECO:0007669"/>
    <property type="project" value="UniProtKB-KW"/>
</dbReference>
<dbReference type="PANTHER" id="PTHR46223">
    <property type="entry name" value="HISTONE-LYSINE N-METHYLTRANSFERASE SUV39H"/>
    <property type="match status" value="1"/>
</dbReference>
<dbReference type="SUPFAM" id="SSF82199">
    <property type="entry name" value="SET domain"/>
    <property type="match status" value="1"/>
</dbReference>
<comment type="caution">
    <text evidence="11">The sequence shown here is derived from an EMBL/GenBank/DDBJ whole genome shotgun (WGS) entry which is preliminary data.</text>
</comment>
<evidence type="ECO:0000256" key="6">
    <source>
        <dbReference type="ARBA" id="ARBA00022723"/>
    </source>
</evidence>
<dbReference type="GO" id="GO:0005694">
    <property type="term" value="C:chromosome"/>
    <property type="evidence" value="ECO:0007669"/>
    <property type="project" value="UniProtKB-SubCell"/>
</dbReference>
<keyword evidence="6" id="KW-0479">Metal-binding</keyword>
<evidence type="ECO:0000256" key="1">
    <source>
        <dbReference type="ARBA" id="ARBA00004286"/>
    </source>
</evidence>
<keyword evidence="7" id="KW-0862">Zinc</keyword>
<dbReference type="Pfam" id="PF00856">
    <property type="entry name" value="SET"/>
    <property type="match status" value="1"/>
</dbReference>
<keyword evidence="3" id="KW-0489">Methyltransferase</keyword>
<dbReference type="PANTHER" id="PTHR46223:SF3">
    <property type="entry name" value="HISTONE-LYSINE N-METHYLTRANSFERASE SET-23"/>
    <property type="match status" value="1"/>
</dbReference>
<dbReference type="InterPro" id="IPR007728">
    <property type="entry name" value="Pre-SET_dom"/>
</dbReference>
<evidence type="ECO:0000256" key="7">
    <source>
        <dbReference type="ARBA" id="ARBA00022833"/>
    </source>
</evidence>
<proteinExistence type="predicted"/>
<keyword evidence="12" id="KW-1185">Reference proteome</keyword>
<comment type="subcellular location">
    <subcellularLocation>
        <location evidence="1">Chromosome</location>
    </subcellularLocation>
</comment>
<dbReference type="InterPro" id="IPR050973">
    <property type="entry name" value="H3K9_Histone-Lys_N-MTase"/>
</dbReference>
<dbReference type="Gene3D" id="2.170.270.10">
    <property type="entry name" value="SET domain"/>
    <property type="match status" value="1"/>
</dbReference>
<evidence type="ECO:0000256" key="4">
    <source>
        <dbReference type="ARBA" id="ARBA00022679"/>
    </source>
</evidence>
<evidence type="ECO:0000256" key="3">
    <source>
        <dbReference type="ARBA" id="ARBA00022603"/>
    </source>
</evidence>
<dbReference type="AlphaFoldDB" id="A0A4Y8CV95"/>
<evidence type="ECO:0008006" key="13">
    <source>
        <dbReference type="Google" id="ProtNLM"/>
    </source>
</evidence>
<dbReference type="InterPro" id="IPR046341">
    <property type="entry name" value="SET_dom_sf"/>
</dbReference>
<keyword evidence="2" id="KW-0158">Chromosome</keyword>
<dbReference type="EMBL" id="PHWZ01000279">
    <property type="protein sequence ID" value="TEY49966.1"/>
    <property type="molecule type" value="Genomic_DNA"/>
</dbReference>
<keyword evidence="5" id="KW-0949">S-adenosyl-L-methionine</keyword>
<evidence type="ECO:0000259" key="10">
    <source>
        <dbReference type="PROSITE" id="PS50868"/>
    </source>
</evidence>
<evidence type="ECO:0000256" key="5">
    <source>
        <dbReference type="ARBA" id="ARBA00022691"/>
    </source>
</evidence>
<accession>A0A4Y8CV95</accession>